<comment type="caution">
    <text evidence="1">The sequence shown here is derived from an EMBL/GenBank/DDBJ whole genome shotgun (WGS) entry which is preliminary data.</text>
</comment>
<name>A0A0F9L2J8_9ZZZZ</name>
<reference evidence="1" key="1">
    <citation type="journal article" date="2015" name="Nature">
        <title>Complex archaea that bridge the gap between prokaryotes and eukaryotes.</title>
        <authorList>
            <person name="Spang A."/>
            <person name="Saw J.H."/>
            <person name="Jorgensen S.L."/>
            <person name="Zaremba-Niedzwiedzka K."/>
            <person name="Martijn J."/>
            <person name="Lind A.E."/>
            <person name="van Eijk R."/>
            <person name="Schleper C."/>
            <person name="Guy L."/>
            <person name="Ettema T.J."/>
        </authorList>
    </citation>
    <scope>NUCLEOTIDE SEQUENCE</scope>
</reference>
<sequence>MADEIRTAVRQESYELDGEGAVGKIRLNRRSELVTIDAGQQWVFDGRVFIASNVARETAAAMGTASASFSDTDPALLLDVPEGRTAVPLEIILNQGGTVGGGVITVLITLSDKTRYSSGGVLVTPQNMRFDRPGGSSCPFYEGTTDIVANANADDITLHGAMLDQDVGTKPYANETRVHWSAKQFYAPELIGPASLVIYTYCASPQPSWFWSVKWVEFDTTQVISLQS</sequence>
<dbReference type="EMBL" id="LAZR01006899">
    <property type="protein sequence ID" value="KKM88889.1"/>
    <property type="molecule type" value="Genomic_DNA"/>
</dbReference>
<accession>A0A0F9L2J8</accession>
<organism evidence="1">
    <name type="scientific">marine sediment metagenome</name>
    <dbReference type="NCBI Taxonomy" id="412755"/>
    <lineage>
        <taxon>unclassified sequences</taxon>
        <taxon>metagenomes</taxon>
        <taxon>ecological metagenomes</taxon>
    </lineage>
</organism>
<gene>
    <name evidence="1" type="ORF">LCGC14_1254180</name>
</gene>
<proteinExistence type="predicted"/>
<dbReference type="AlphaFoldDB" id="A0A0F9L2J8"/>
<protein>
    <submittedName>
        <fullName evidence="1">Uncharacterized protein</fullName>
    </submittedName>
</protein>
<evidence type="ECO:0000313" key="1">
    <source>
        <dbReference type="EMBL" id="KKM88889.1"/>
    </source>
</evidence>